<proteinExistence type="predicted"/>
<reference evidence="1 2" key="1">
    <citation type="journal article" date="2018" name="Sci. Rep.">
        <title>Genomic signatures of local adaptation to the degree of environmental predictability in rotifers.</title>
        <authorList>
            <person name="Franch-Gras L."/>
            <person name="Hahn C."/>
            <person name="Garcia-Roger E.M."/>
            <person name="Carmona M.J."/>
            <person name="Serra M."/>
            <person name="Gomez A."/>
        </authorList>
    </citation>
    <scope>NUCLEOTIDE SEQUENCE [LARGE SCALE GENOMIC DNA]</scope>
    <source>
        <strain evidence="1">HYR1</strain>
    </source>
</reference>
<evidence type="ECO:0000313" key="2">
    <source>
        <dbReference type="Proteomes" id="UP000276133"/>
    </source>
</evidence>
<evidence type="ECO:0008006" key="3">
    <source>
        <dbReference type="Google" id="ProtNLM"/>
    </source>
</evidence>
<comment type="caution">
    <text evidence="1">The sequence shown here is derived from an EMBL/GenBank/DDBJ whole genome shotgun (WGS) entry which is preliminary data.</text>
</comment>
<gene>
    <name evidence="1" type="ORF">BpHYR1_022350</name>
</gene>
<name>A0A3M7T3A0_BRAPC</name>
<protein>
    <recommendedName>
        <fullName evidence="3">RNA-directed DNA polymerase from mobile element jockey-like</fullName>
    </recommendedName>
</protein>
<organism evidence="1 2">
    <name type="scientific">Brachionus plicatilis</name>
    <name type="common">Marine rotifer</name>
    <name type="synonym">Brachionus muelleri</name>
    <dbReference type="NCBI Taxonomy" id="10195"/>
    <lineage>
        <taxon>Eukaryota</taxon>
        <taxon>Metazoa</taxon>
        <taxon>Spiralia</taxon>
        <taxon>Gnathifera</taxon>
        <taxon>Rotifera</taxon>
        <taxon>Eurotatoria</taxon>
        <taxon>Monogononta</taxon>
        <taxon>Pseudotrocha</taxon>
        <taxon>Ploima</taxon>
        <taxon>Brachionidae</taxon>
        <taxon>Brachionus</taxon>
    </lineage>
</organism>
<sequence length="83" mass="9775">MIRRIKGLKLTNSTRLSIIVFKSFIRSLIDYSFIPLSCSTQRIISDLQVTQNNILRHINFFSLKTRISEIQSRYIEYPTPLLI</sequence>
<dbReference type="Proteomes" id="UP000276133">
    <property type="component" value="Unassembled WGS sequence"/>
</dbReference>
<evidence type="ECO:0000313" key="1">
    <source>
        <dbReference type="EMBL" id="RNA42308.1"/>
    </source>
</evidence>
<keyword evidence="2" id="KW-1185">Reference proteome</keyword>
<dbReference type="AlphaFoldDB" id="A0A3M7T3A0"/>
<dbReference type="EMBL" id="REGN01000386">
    <property type="protein sequence ID" value="RNA42308.1"/>
    <property type="molecule type" value="Genomic_DNA"/>
</dbReference>
<accession>A0A3M7T3A0</accession>